<name>A0A7G5GRF0_9BACT</name>
<keyword evidence="3" id="KW-0574">Periplasm</keyword>
<evidence type="ECO:0000313" key="7">
    <source>
        <dbReference type="EMBL" id="QMW01442.1"/>
    </source>
</evidence>
<dbReference type="RefSeq" id="WP_182458724.1">
    <property type="nucleotide sequence ID" value="NZ_CP059732.1"/>
</dbReference>
<dbReference type="AlphaFoldDB" id="A0A7G5GRF0"/>
<dbReference type="GO" id="GO:0016829">
    <property type="term" value="F:lyase activity"/>
    <property type="evidence" value="ECO:0007669"/>
    <property type="project" value="UniProtKB-KW"/>
</dbReference>
<keyword evidence="8" id="KW-1185">Reference proteome</keyword>
<organism evidence="7 8">
    <name type="scientific">Spirosoma foliorum</name>
    <dbReference type="NCBI Taxonomy" id="2710596"/>
    <lineage>
        <taxon>Bacteria</taxon>
        <taxon>Pseudomonadati</taxon>
        <taxon>Bacteroidota</taxon>
        <taxon>Cytophagia</taxon>
        <taxon>Cytophagales</taxon>
        <taxon>Cytophagaceae</taxon>
        <taxon>Spirosoma</taxon>
    </lineage>
</organism>
<accession>A0A7G5GRF0</accession>
<reference evidence="7 8" key="1">
    <citation type="submission" date="2020-07" db="EMBL/GenBank/DDBJ databases">
        <title>Spirosoma foliorum sp. nov., isolated from the leaves on the Nejang mountain Korea, Republic of.</title>
        <authorList>
            <person name="Ho H."/>
            <person name="Lee Y.-J."/>
            <person name="Nurcahyanto D.-A."/>
            <person name="Kim S.-G."/>
        </authorList>
    </citation>
    <scope>NUCLEOTIDE SEQUENCE [LARGE SCALE GENOMIC DNA]</scope>
    <source>
        <strain evidence="7 8">PL0136</strain>
    </source>
</reference>
<dbReference type="EMBL" id="CP059732">
    <property type="protein sequence ID" value="QMW01442.1"/>
    <property type="molecule type" value="Genomic_DNA"/>
</dbReference>
<keyword evidence="4 7" id="KW-0456">Lyase</keyword>
<evidence type="ECO:0000259" key="5">
    <source>
        <dbReference type="Pfam" id="PF07940"/>
    </source>
</evidence>
<dbReference type="Gene3D" id="2.70.98.70">
    <property type="match status" value="1"/>
</dbReference>
<evidence type="ECO:0000256" key="3">
    <source>
        <dbReference type="ARBA" id="ARBA00022764"/>
    </source>
</evidence>
<keyword evidence="2" id="KW-0732">Signal</keyword>
<protein>
    <submittedName>
        <fullName evidence="7">Alginate lyase family protein</fullName>
    </submittedName>
</protein>
<dbReference type="InterPro" id="IPR031680">
    <property type="entry name" value="Hepar_II_III_N"/>
</dbReference>
<evidence type="ECO:0000256" key="4">
    <source>
        <dbReference type="ARBA" id="ARBA00023239"/>
    </source>
</evidence>
<feature type="domain" description="Heparin-sulfate lyase N-terminal" evidence="6">
    <location>
        <begin position="134"/>
        <end position="280"/>
    </location>
</feature>
<dbReference type="Gene3D" id="1.50.10.100">
    <property type="entry name" value="Chondroitin AC/alginate lyase"/>
    <property type="match status" value="1"/>
</dbReference>
<evidence type="ECO:0000256" key="1">
    <source>
        <dbReference type="ARBA" id="ARBA00004418"/>
    </source>
</evidence>
<gene>
    <name evidence="7" type="ORF">H3H32_26290</name>
</gene>
<dbReference type="InterPro" id="IPR008929">
    <property type="entry name" value="Chondroitin_lyas"/>
</dbReference>
<dbReference type="Pfam" id="PF16889">
    <property type="entry name" value="Hepar_II_III_N"/>
    <property type="match status" value="1"/>
</dbReference>
<evidence type="ECO:0000256" key="2">
    <source>
        <dbReference type="ARBA" id="ARBA00022729"/>
    </source>
</evidence>
<proteinExistence type="predicted"/>
<dbReference type="Proteomes" id="UP000515369">
    <property type="component" value="Chromosome"/>
</dbReference>
<comment type="subcellular location">
    <subcellularLocation>
        <location evidence="1">Periplasm</location>
    </subcellularLocation>
</comment>
<feature type="domain" description="Heparinase II/III-like C-terminal" evidence="5">
    <location>
        <begin position="300"/>
        <end position="475"/>
    </location>
</feature>
<evidence type="ECO:0000259" key="6">
    <source>
        <dbReference type="Pfam" id="PF16889"/>
    </source>
</evidence>
<dbReference type="SUPFAM" id="SSF48230">
    <property type="entry name" value="Chondroitin AC/alginate lyase"/>
    <property type="match status" value="1"/>
</dbReference>
<sequence>MKNVGLLWQTVRHLTLRQIVYQILFRLRRRPKLRLTKTSSQGHFLTSSPADKPISWQNDVFTFLNQSVQFATDVDWNYDRFGKLWTYNLNYFDFLNQPALELEVGLALIHQFIAQTESLRDGLESYPTSLRIINWIQFLSRHRVRDAVIERHLVAQAHLLRRRLEYHLAGNHLLENAFALLVGAVYFRQAHWFNKADRLLRQQLASQILADGGHDERSPMYHQLLLDKLLDCLLILQSESWQKDSGLILFLTDKATQMLGWLNAISFRNGDVPMVNDATWGIAPTTAKLRQKARAVLTQQPPDSVRLQESGYRMVRQERYELLADVGPIGPDHQPGHAHADTLSFVLYVDNYPVIVDNCVSTYQVGARRAWERSTAAHNTVTLHNANSSEVWANFRVGRRAKATVLMDSQHQLTARHDGYRQWGVIHERSWFVELDRLRITDRLLPTQAKLKTTPSGIARFYFHPTVPVEIVGDSVRAGSLKMSFHSETKPVFCVISSTMAEGFNSLRASQCLVVTFTSSLETTLLFLE</sequence>
<dbReference type="PANTHER" id="PTHR39210:SF1">
    <property type="entry name" value="HEPARIN-SULFATE LYASE"/>
    <property type="match status" value="1"/>
</dbReference>
<dbReference type="GO" id="GO:0042597">
    <property type="term" value="C:periplasmic space"/>
    <property type="evidence" value="ECO:0007669"/>
    <property type="project" value="UniProtKB-SubCell"/>
</dbReference>
<dbReference type="PANTHER" id="PTHR39210">
    <property type="entry name" value="HEPARIN-SULFATE LYASE"/>
    <property type="match status" value="1"/>
</dbReference>
<dbReference type="Pfam" id="PF07940">
    <property type="entry name" value="Hepar_II_III_C"/>
    <property type="match status" value="1"/>
</dbReference>
<evidence type="ECO:0000313" key="8">
    <source>
        <dbReference type="Proteomes" id="UP000515369"/>
    </source>
</evidence>
<dbReference type="InterPro" id="IPR012480">
    <property type="entry name" value="Hepar_II_III_C"/>
</dbReference>
<dbReference type="KEGG" id="sfol:H3H32_26290"/>